<feature type="coiled-coil region" evidence="1">
    <location>
        <begin position="114"/>
        <end position="224"/>
    </location>
</feature>
<dbReference type="EMBL" id="QNGE01001775">
    <property type="protein sequence ID" value="KAA3676855.1"/>
    <property type="molecule type" value="Genomic_DNA"/>
</dbReference>
<name>A0A5J4NMJ3_9TREM</name>
<feature type="coiled-coil region" evidence="1">
    <location>
        <begin position="24"/>
        <end position="86"/>
    </location>
</feature>
<evidence type="ECO:0000256" key="1">
    <source>
        <dbReference type="SAM" id="Coils"/>
    </source>
</evidence>
<accession>A0A5J4NMJ3</accession>
<comment type="caution">
    <text evidence="3">The sequence shown here is derived from an EMBL/GenBank/DDBJ whole genome shotgun (WGS) entry which is preliminary data.</text>
</comment>
<keyword evidence="4" id="KW-1185">Reference proteome</keyword>
<keyword evidence="1" id="KW-0175">Coiled coil</keyword>
<gene>
    <name evidence="3" type="ORF">DEA37_0002553</name>
</gene>
<dbReference type="Proteomes" id="UP000324629">
    <property type="component" value="Unassembled WGS sequence"/>
</dbReference>
<evidence type="ECO:0000256" key="2">
    <source>
        <dbReference type="SAM" id="MobiDB-lite"/>
    </source>
</evidence>
<sequence>MDSEKDHGKEPNITPADAKRWSRLQSLSEKNNRLLEENEALNRELKACHKREEELIDRLVTAQMRNDELETTRMANKRRIRELTARQEKAADAGERLSRRLSSAEQDAVRKKRIQELEHEVDTLTARLGEVSVLANSKANAWKYIEAQRDRLVARNELAELRATVEDLHSQMDDLRIQRQTAQRECALANTQLVTSERTHAEQVARLEERIEELKNDVMASRRKGAKEAVKEIRQIESVESEELYQSIRELRNEVGWLKYLSTTLQETCNILKRELESKRESEEELAYTQTEIRRLTRELAECKQALARNHETSQQNGGAQTSNPTASHGKQEDHKLLWLKVENRRLHRTVESLRMQLSRIDPLYQSNYHFITGV</sequence>
<protein>
    <submittedName>
        <fullName evidence="3">Uncharacterized protein</fullName>
    </submittedName>
</protein>
<evidence type="ECO:0000313" key="4">
    <source>
        <dbReference type="Proteomes" id="UP000324629"/>
    </source>
</evidence>
<reference evidence="3 4" key="1">
    <citation type="journal article" date="2019" name="Gigascience">
        <title>Whole-genome sequence of the oriental lung fluke Paragonimus westermani.</title>
        <authorList>
            <person name="Oey H."/>
            <person name="Zakrzewski M."/>
            <person name="Narain K."/>
            <person name="Devi K.R."/>
            <person name="Agatsuma T."/>
            <person name="Nawaratna S."/>
            <person name="Gobert G.N."/>
            <person name="Jones M.K."/>
            <person name="Ragan M.A."/>
            <person name="McManus D.P."/>
            <person name="Krause L."/>
        </authorList>
    </citation>
    <scope>NUCLEOTIDE SEQUENCE [LARGE SCALE GENOMIC DNA]</scope>
    <source>
        <strain evidence="3 4">IND2009</strain>
    </source>
</reference>
<feature type="region of interest" description="Disordered" evidence="2">
    <location>
        <begin position="1"/>
        <end position="23"/>
    </location>
</feature>
<feature type="region of interest" description="Disordered" evidence="2">
    <location>
        <begin position="310"/>
        <end position="334"/>
    </location>
</feature>
<dbReference type="AlphaFoldDB" id="A0A5J4NMJ3"/>
<proteinExistence type="predicted"/>
<evidence type="ECO:0000313" key="3">
    <source>
        <dbReference type="EMBL" id="KAA3676855.1"/>
    </source>
</evidence>
<organism evidence="3 4">
    <name type="scientific">Paragonimus westermani</name>
    <dbReference type="NCBI Taxonomy" id="34504"/>
    <lineage>
        <taxon>Eukaryota</taxon>
        <taxon>Metazoa</taxon>
        <taxon>Spiralia</taxon>
        <taxon>Lophotrochozoa</taxon>
        <taxon>Platyhelminthes</taxon>
        <taxon>Trematoda</taxon>
        <taxon>Digenea</taxon>
        <taxon>Plagiorchiida</taxon>
        <taxon>Troglotremata</taxon>
        <taxon>Troglotrematidae</taxon>
        <taxon>Paragonimus</taxon>
    </lineage>
</organism>
<feature type="compositionally biased region" description="Polar residues" evidence="2">
    <location>
        <begin position="313"/>
        <end position="329"/>
    </location>
</feature>
<feature type="compositionally biased region" description="Basic and acidic residues" evidence="2">
    <location>
        <begin position="1"/>
        <end position="10"/>
    </location>
</feature>